<evidence type="ECO:0000256" key="7">
    <source>
        <dbReference type="RuleBase" id="RU363032"/>
    </source>
</evidence>
<feature type="transmembrane region" description="Helical" evidence="7">
    <location>
        <begin position="102"/>
        <end position="125"/>
    </location>
</feature>
<evidence type="ECO:0000256" key="4">
    <source>
        <dbReference type="ARBA" id="ARBA00022692"/>
    </source>
</evidence>
<feature type="transmembrane region" description="Helical" evidence="7">
    <location>
        <begin position="294"/>
        <end position="321"/>
    </location>
</feature>
<protein>
    <submittedName>
        <fullName evidence="9">ABC transporter permease</fullName>
    </submittedName>
</protein>
<dbReference type="Gene3D" id="1.10.3720.10">
    <property type="entry name" value="MetI-like"/>
    <property type="match status" value="1"/>
</dbReference>
<dbReference type="Pfam" id="PF00528">
    <property type="entry name" value="BPD_transp_1"/>
    <property type="match status" value="1"/>
</dbReference>
<sequence length="328" mass="36533">MLLLYILRRIVWSVPLLFAVTLIAFALISAPPGDYITSFAAKLSESGDVVDQARLDALRERYGLDEPFLLQYWYWISNAIRGDFGISFEWQQPVSTLIWERMSLSVTLALATLMFTWALALPIGIYSAVRKYSIGDYLVTTIGFIGLATPNFLFALVLMYIAVVHFGSDVSGLFSDEYLDAPWSWAKFVDLAKHIWIPVIILGTSATASLVRIMRANLLDELHRPYVTTARAKGLSEFRLIMKYPVRIAINPFVSTIGWAFPQLISGAVITAVVLSLPTAGPLMLQALLAQDMYLAGAFILLLCCLSIIGMLVSDILLAVIDPRIRFR</sequence>
<evidence type="ECO:0000256" key="2">
    <source>
        <dbReference type="ARBA" id="ARBA00022448"/>
    </source>
</evidence>
<dbReference type="PROSITE" id="PS50928">
    <property type="entry name" value="ABC_TM1"/>
    <property type="match status" value="1"/>
</dbReference>
<keyword evidence="4 7" id="KW-0812">Transmembrane</keyword>
<proteinExistence type="inferred from homology"/>
<keyword evidence="6 7" id="KW-0472">Membrane</keyword>
<dbReference type="AlphaFoldDB" id="A0A5B8IVJ0"/>
<gene>
    <name evidence="9" type="ORF">FPZ52_07420</name>
</gene>
<keyword evidence="3" id="KW-1003">Cell membrane</keyword>
<keyword evidence="5 7" id="KW-1133">Transmembrane helix</keyword>
<dbReference type="SUPFAM" id="SSF161098">
    <property type="entry name" value="MetI-like"/>
    <property type="match status" value="1"/>
</dbReference>
<evidence type="ECO:0000256" key="3">
    <source>
        <dbReference type="ARBA" id="ARBA00022475"/>
    </source>
</evidence>
<dbReference type="PANTHER" id="PTHR30465:SF43">
    <property type="entry name" value="OLIGOPEPTIDE ABC TRANSPORTER, PERMEASE PROTEIN"/>
    <property type="match status" value="1"/>
</dbReference>
<evidence type="ECO:0000256" key="5">
    <source>
        <dbReference type="ARBA" id="ARBA00022989"/>
    </source>
</evidence>
<dbReference type="KEGG" id="lit:FPZ52_07420"/>
<comment type="subcellular location">
    <subcellularLocation>
        <location evidence="1 7">Cell membrane</location>
        <topology evidence="1 7">Multi-pass membrane protein</topology>
    </subcellularLocation>
</comment>
<dbReference type="CDD" id="cd06261">
    <property type="entry name" value="TM_PBP2"/>
    <property type="match status" value="1"/>
</dbReference>
<dbReference type="InterPro" id="IPR045621">
    <property type="entry name" value="BPD_transp_1_N"/>
</dbReference>
<dbReference type="Pfam" id="PF19300">
    <property type="entry name" value="BPD_transp_1_N"/>
    <property type="match status" value="1"/>
</dbReference>
<evidence type="ECO:0000313" key="10">
    <source>
        <dbReference type="Proteomes" id="UP000318483"/>
    </source>
</evidence>
<keyword evidence="2 7" id="KW-0813">Transport</keyword>
<feature type="domain" description="ABC transmembrane type-1" evidence="8">
    <location>
        <begin position="102"/>
        <end position="312"/>
    </location>
</feature>
<dbReference type="OrthoDB" id="9807402at2"/>
<evidence type="ECO:0000256" key="6">
    <source>
        <dbReference type="ARBA" id="ARBA00023136"/>
    </source>
</evidence>
<accession>A0A5B8IVJ0</accession>
<dbReference type="Proteomes" id="UP000318483">
    <property type="component" value="Chromosome"/>
</dbReference>
<dbReference type="InterPro" id="IPR035906">
    <property type="entry name" value="MetI-like_sf"/>
</dbReference>
<name>A0A5B8IVJ0_9RHOB</name>
<keyword evidence="10" id="KW-1185">Reference proteome</keyword>
<dbReference type="PANTHER" id="PTHR30465">
    <property type="entry name" value="INNER MEMBRANE ABC TRANSPORTER"/>
    <property type="match status" value="1"/>
</dbReference>
<dbReference type="InterPro" id="IPR000515">
    <property type="entry name" value="MetI-like"/>
</dbReference>
<dbReference type="GO" id="GO:0055085">
    <property type="term" value="P:transmembrane transport"/>
    <property type="evidence" value="ECO:0007669"/>
    <property type="project" value="InterPro"/>
</dbReference>
<evidence type="ECO:0000259" key="8">
    <source>
        <dbReference type="PROSITE" id="PS50928"/>
    </source>
</evidence>
<feature type="transmembrane region" description="Helical" evidence="7">
    <location>
        <begin position="195"/>
        <end position="214"/>
    </location>
</feature>
<comment type="similarity">
    <text evidence="7">Belongs to the binding-protein-dependent transport system permease family.</text>
</comment>
<organism evidence="9 10">
    <name type="scientific">Qingshengfaniella alkalisoli</name>
    <dbReference type="NCBI Taxonomy" id="2599296"/>
    <lineage>
        <taxon>Bacteria</taxon>
        <taxon>Pseudomonadati</taxon>
        <taxon>Pseudomonadota</taxon>
        <taxon>Alphaproteobacteria</taxon>
        <taxon>Rhodobacterales</taxon>
        <taxon>Paracoccaceae</taxon>
        <taxon>Qingshengfaniella</taxon>
    </lineage>
</organism>
<dbReference type="EMBL" id="CP042261">
    <property type="protein sequence ID" value="QDY69473.1"/>
    <property type="molecule type" value="Genomic_DNA"/>
</dbReference>
<dbReference type="GO" id="GO:0005886">
    <property type="term" value="C:plasma membrane"/>
    <property type="evidence" value="ECO:0007669"/>
    <property type="project" value="UniProtKB-SubCell"/>
</dbReference>
<reference evidence="9 10" key="1">
    <citation type="submission" date="2019-07" db="EMBL/GenBank/DDBJ databases">
        <title>Litoreibacter alkalisoli sp. nov., isolated from saline-alkaline soil.</title>
        <authorList>
            <person name="Wang S."/>
            <person name="Xu L."/>
            <person name="Xing Y.-T."/>
            <person name="Sun J.-Q."/>
        </authorList>
    </citation>
    <scope>NUCLEOTIDE SEQUENCE [LARGE SCALE GENOMIC DNA]</scope>
    <source>
        <strain evidence="9 10">LN3S51</strain>
    </source>
</reference>
<feature type="transmembrane region" description="Helical" evidence="7">
    <location>
        <begin position="248"/>
        <end position="274"/>
    </location>
</feature>
<feature type="transmembrane region" description="Helical" evidence="7">
    <location>
        <begin position="137"/>
        <end position="163"/>
    </location>
</feature>
<evidence type="ECO:0000256" key="1">
    <source>
        <dbReference type="ARBA" id="ARBA00004651"/>
    </source>
</evidence>
<feature type="transmembrane region" description="Helical" evidence="7">
    <location>
        <begin position="12"/>
        <end position="30"/>
    </location>
</feature>
<evidence type="ECO:0000313" key="9">
    <source>
        <dbReference type="EMBL" id="QDY69473.1"/>
    </source>
</evidence>
<dbReference type="RefSeq" id="WP_146364852.1">
    <property type="nucleotide sequence ID" value="NZ_CP042261.1"/>
</dbReference>